<dbReference type="AlphaFoldDB" id="A0A7R8ZN78"/>
<keyword evidence="6" id="KW-0747">Spliceosome</keyword>
<dbReference type="InterPro" id="IPR008806">
    <property type="entry name" value="RNA_pol_III_Rpc82_C"/>
</dbReference>
<comment type="subunit">
    <text evidence="12">Component of the RNA polymerase III (Pol III) complex consisting of 17 subunits.</text>
</comment>
<dbReference type="FunFam" id="2.30.30.100:FF:000009">
    <property type="entry name" value="U6 snRNA-associated Sm-like protein LSm2"/>
    <property type="match status" value="1"/>
</dbReference>
<dbReference type="Gene3D" id="1.10.10.10">
    <property type="entry name" value="Winged helix-like DNA-binding domain superfamily/Winged helix DNA-binding domain"/>
    <property type="match status" value="4"/>
</dbReference>
<comment type="function">
    <text evidence="12">DNA-dependent RNA polymerase catalyzes the transcription of DNA into RNA using the four ribonucleoside triphosphates as substrates. Specific core component of RNA polymerase III which synthesizes small RNAs, such as 5S rRNA and tRNAs.</text>
</comment>
<dbReference type="InterPro" id="IPR013197">
    <property type="entry name" value="RNA_pol_III_RPC82-rel_HTH"/>
</dbReference>
<dbReference type="Pfam" id="PF20912">
    <property type="entry name" value="RPC3_helical"/>
    <property type="match status" value="1"/>
</dbReference>
<keyword evidence="11" id="KW-0687">Ribonucleoprotein</keyword>
<dbReference type="InterPro" id="IPR010920">
    <property type="entry name" value="LSM_dom_sf"/>
</dbReference>
<dbReference type="InterPro" id="IPR047575">
    <property type="entry name" value="Sm"/>
</dbReference>
<comment type="similarity">
    <text evidence="2">Belongs to the snRNP Sm proteins family.</text>
</comment>
<dbReference type="InterPro" id="IPR036388">
    <property type="entry name" value="WH-like_DNA-bd_sf"/>
</dbReference>
<sequence>MSQQLSLLCVQILADVFDEDIASVAHHLLHSGVSPLPLICRGMPREQVKQALVVLIRHGLVTFTSNPSRGTPEYGFDAHKTLTFLRFSRFLTIIQHIFGTEGQLLVQEIMLLGECSASQLLFRVAKKARTNQAPSAPSIFVLRDVLERLMLGEFIRRTPSVPGELEEDAAVPTFMVPDETEQFIIPTNMVLKELQSRLEEGADQCGVQPDAGILLQLNQDRFHQESRDKMLMEVVSRRMGRDCALAYSLCLNLAREKGDPWAPISAPLSIVEIRNAIHKSDLSDALKNVDVTLRRIEEDQFQFLRRYGDAGGGQYVVSLKACFEFLAQSYVQSVIRERFGSKTARIFRLVLQKKYVDPETIQKSAMMPAKEGKLLAYTLFEAGFLQLREVRRTTSGSAAAPGAKSFYLFYVDFPLVCRFLLESAYKAARNLRIRRHDLASDSKRLLDKERKVSSVIRALKQQGGTEEQIQEVEELVTEPEKEVLKKLHRSSDLYHQGEQEVDEGLFHSFFKSLVQKDVVVELKNDLCICGTLHSVDQYLNIKLTDISVTDPEKYPHMMSVKNCFIRGSVVRYIQLPADEVDTQLLQDAARKEAQHVKAGGN</sequence>
<dbReference type="Pfam" id="PF01423">
    <property type="entry name" value="LSM"/>
    <property type="match status" value="1"/>
</dbReference>
<comment type="similarity">
    <text evidence="3 12">Belongs to the eukaryotic RPC3/POLR3C RNA polymerase subunit family.</text>
</comment>
<accession>A0A7R8ZN78</accession>
<evidence type="ECO:0000313" key="13">
    <source>
        <dbReference type="EMBL" id="CAD7230873.1"/>
    </source>
</evidence>
<protein>
    <recommendedName>
        <fullName evidence="12">DNA-directed RNA polymerase III subunit RPC3</fullName>
        <shortName evidence="12">RNA polymerase III subunit C3</shortName>
    </recommendedName>
</protein>
<comment type="subcellular location">
    <subcellularLocation>
        <location evidence="1 12">Nucleus</location>
    </subcellularLocation>
</comment>
<dbReference type="PANTHER" id="PTHR12949">
    <property type="entry name" value="RNA POLYMERASE III DNA DIRECTED -RELATED"/>
    <property type="match status" value="1"/>
</dbReference>
<dbReference type="PROSITE" id="PS52002">
    <property type="entry name" value="SM"/>
    <property type="match status" value="1"/>
</dbReference>
<dbReference type="GO" id="GO:0008380">
    <property type="term" value="P:RNA splicing"/>
    <property type="evidence" value="ECO:0007669"/>
    <property type="project" value="UniProtKB-KW"/>
</dbReference>
<evidence type="ECO:0000256" key="1">
    <source>
        <dbReference type="ARBA" id="ARBA00004123"/>
    </source>
</evidence>
<dbReference type="Pfam" id="PF22536">
    <property type="entry name" value="WHD_POLR3C"/>
    <property type="match status" value="1"/>
</dbReference>
<keyword evidence="4 12" id="KW-0240">DNA-directed RNA polymerase</keyword>
<name>A0A7R8ZN78_9CRUS</name>
<dbReference type="SUPFAM" id="SSF50182">
    <property type="entry name" value="Sm-like ribonucleoproteins"/>
    <property type="match status" value="1"/>
</dbReference>
<dbReference type="GO" id="GO:0003723">
    <property type="term" value="F:RNA binding"/>
    <property type="evidence" value="ECO:0007669"/>
    <property type="project" value="UniProtKB-KW"/>
</dbReference>
<dbReference type="OrthoDB" id="10256176at2759"/>
<dbReference type="GO" id="GO:0003697">
    <property type="term" value="F:single-stranded DNA binding"/>
    <property type="evidence" value="ECO:0007669"/>
    <property type="project" value="UniProtKB-UniRule"/>
</dbReference>
<organism evidence="13">
    <name type="scientific">Cyprideis torosa</name>
    <dbReference type="NCBI Taxonomy" id="163714"/>
    <lineage>
        <taxon>Eukaryota</taxon>
        <taxon>Metazoa</taxon>
        <taxon>Ecdysozoa</taxon>
        <taxon>Arthropoda</taxon>
        <taxon>Crustacea</taxon>
        <taxon>Oligostraca</taxon>
        <taxon>Ostracoda</taxon>
        <taxon>Podocopa</taxon>
        <taxon>Podocopida</taxon>
        <taxon>Cytherocopina</taxon>
        <taxon>Cytheroidea</taxon>
        <taxon>Cytherideidae</taxon>
        <taxon>Cyprideis</taxon>
    </lineage>
</organism>
<evidence type="ECO:0000256" key="12">
    <source>
        <dbReference type="RuleBase" id="RU367076"/>
    </source>
</evidence>
<evidence type="ECO:0000256" key="4">
    <source>
        <dbReference type="ARBA" id="ARBA00022478"/>
    </source>
</evidence>
<evidence type="ECO:0000256" key="9">
    <source>
        <dbReference type="ARBA" id="ARBA00023187"/>
    </source>
</evidence>
<proteinExistence type="inferred from homology"/>
<keyword evidence="9" id="KW-0508">mRNA splicing</keyword>
<dbReference type="InterPro" id="IPR055207">
    <property type="entry name" value="POLR3C_WHD"/>
</dbReference>
<dbReference type="GO" id="GO:0005666">
    <property type="term" value="C:RNA polymerase III complex"/>
    <property type="evidence" value="ECO:0007669"/>
    <property type="project" value="UniProtKB-UniRule"/>
</dbReference>
<dbReference type="Pfam" id="PF08221">
    <property type="entry name" value="HTH_9"/>
    <property type="match status" value="1"/>
</dbReference>
<keyword evidence="10 12" id="KW-0539">Nucleus</keyword>
<dbReference type="SMART" id="SM00651">
    <property type="entry name" value="Sm"/>
    <property type="match status" value="1"/>
</dbReference>
<dbReference type="InterPro" id="IPR016654">
    <property type="entry name" value="U6_snRNA_Lsm2"/>
</dbReference>
<evidence type="ECO:0000256" key="6">
    <source>
        <dbReference type="ARBA" id="ARBA00022728"/>
    </source>
</evidence>
<keyword evidence="5" id="KW-0507">mRNA processing</keyword>
<evidence type="ECO:0000256" key="3">
    <source>
        <dbReference type="ARBA" id="ARBA00007206"/>
    </source>
</evidence>
<dbReference type="GO" id="GO:0006351">
    <property type="term" value="P:DNA-templated transcription"/>
    <property type="evidence" value="ECO:0007669"/>
    <property type="project" value="InterPro"/>
</dbReference>
<dbReference type="EMBL" id="OB663027">
    <property type="protein sequence ID" value="CAD7230873.1"/>
    <property type="molecule type" value="Genomic_DNA"/>
</dbReference>
<evidence type="ECO:0000256" key="8">
    <source>
        <dbReference type="ARBA" id="ARBA00023163"/>
    </source>
</evidence>
<evidence type="ECO:0000256" key="7">
    <source>
        <dbReference type="ARBA" id="ARBA00022884"/>
    </source>
</evidence>
<dbReference type="GO" id="GO:0006397">
    <property type="term" value="P:mRNA processing"/>
    <property type="evidence" value="ECO:0007669"/>
    <property type="project" value="UniProtKB-KW"/>
</dbReference>
<dbReference type="Gene3D" id="6.10.140.1450">
    <property type="match status" value="1"/>
</dbReference>
<evidence type="ECO:0000256" key="5">
    <source>
        <dbReference type="ARBA" id="ARBA00022664"/>
    </source>
</evidence>
<reference evidence="13" key="1">
    <citation type="submission" date="2020-11" db="EMBL/GenBank/DDBJ databases">
        <authorList>
            <person name="Tran Van P."/>
        </authorList>
    </citation>
    <scope>NUCLEOTIDE SEQUENCE</scope>
</reference>
<dbReference type="GO" id="GO:0005681">
    <property type="term" value="C:spliceosomal complex"/>
    <property type="evidence" value="ECO:0007669"/>
    <property type="project" value="UniProtKB-KW"/>
</dbReference>
<evidence type="ECO:0000256" key="2">
    <source>
        <dbReference type="ARBA" id="ARBA00006850"/>
    </source>
</evidence>
<dbReference type="PANTHER" id="PTHR12949:SF0">
    <property type="entry name" value="DNA-DIRECTED RNA POLYMERASE III SUBUNIT RPC3"/>
    <property type="match status" value="1"/>
</dbReference>
<evidence type="ECO:0000256" key="10">
    <source>
        <dbReference type="ARBA" id="ARBA00023242"/>
    </source>
</evidence>
<dbReference type="Gene3D" id="2.30.30.100">
    <property type="match status" value="1"/>
</dbReference>
<dbReference type="CDD" id="cd01725">
    <property type="entry name" value="LSm2"/>
    <property type="match status" value="1"/>
</dbReference>
<evidence type="ECO:0000256" key="11">
    <source>
        <dbReference type="ARBA" id="ARBA00023274"/>
    </source>
</evidence>
<keyword evidence="7" id="KW-0694">RNA-binding</keyword>
<keyword evidence="8 12" id="KW-0804">Transcription</keyword>
<dbReference type="InterPro" id="IPR001163">
    <property type="entry name" value="Sm_dom_euk/arc"/>
</dbReference>
<dbReference type="Pfam" id="PF05645">
    <property type="entry name" value="RNA_pol_Rpc82"/>
    <property type="match status" value="1"/>
</dbReference>
<dbReference type="InterPro" id="IPR039748">
    <property type="entry name" value="RPC3"/>
</dbReference>
<gene>
    <name evidence="13" type="ORF">CTOB1V02_LOCUS8729</name>
</gene>